<accession>A0A5C6ZHR0</accession>
<name>A0A5C6ZHR0_9FLAO</name>
<gene>
    <name evidence="4" type="ORF">ESY86_11355</name>
</gene>
<feature type="region of interest" description="Disordered" evidence="1">
    <location>
        <begin position="47"/>
        <end position="77"/>
    </location>
</feature>
<comment type="caution">
    <text evidence="4">The sequence shown here is derived from an EMBL/GenBank/DDBJ whole genome shotgun (WGS) entry which is preliminary data.</text>
</comment>
<feature type="chain" id="PRO_5022843317" evidence="2">
    <location>
        <begin position="23"/>
        <end position="291"/>
    </location>
</feature>
<protein>
    <submittedName>
        <fullName evidence="4">DUF4412 domain-containing protein</fullName>
    </submittedName>
</protein>
<evidence type="ECO:0000313" key="5">
    <source>
        <dbReference type="Proteomes" id="UP000321578"/>
    </source>
</evidence>
<reference evidence="4 5" key="1">
    <citation type="submission" date="2019-08" db="EMBL/GenBank/DDBJ databases">
        <title>Genomes of Subsaximicrobium wynnwilliamsii strains.</title>
        <authorList>
            <person name="Bowman J.P."/>
        </authorList>
    </citation>
    <scope>NUCLEOTIDE SEQUENCE [LARGE SCALE GENOMIC DNA]</scope>
    <source>
        <strain evidence="4 5">2-80-2</strain>
    </source>
</reference>
<dbReference type="AlphaFoldDB" id="A0A5C6ZHR0"/>
<dbReference type="EMBL" id="VORO01000011">
    <property type="protein sequence ID" value="TXD88827.1"/>
    <property type="molecule type" value="Genomic_DNA"/>
</dbReference>
<evidence type="ECO:0000259" key="3">
    <source>
        <dbReference type="Pfam" id="PF14371"/>
    </source>
</evidence>
<dbReference type="InterPro" id="IPR025524">
    <property type="entry name" value="DUF4412"/>
</dbReference>
<dbReference type="OrthoDB" id="1524221at2"/>
<organism evidence="4 5">
    <name type="scientific">Subsaximicrobium wynnwilliamsii</name>
    <dbReference type="NCBI Taxonomy" id="291179"/>
    <lineage>
        <taxon>Bacteria</taxon>
        <taxon>Pseudomonadati</taxon>
        <taxon>Bacteroidota</taxon>
        <taxon>Flavobacteriia</taxon>
        <taxon>Flavobacteriales</taxon>
        <taxon>Flavobacteriaceae</taxon>
        <taxon>Subsaximicrobium</taxon>
    </lineage>
</organism>
<proteinExistence type="predicted"/>
<dbReference type="Pfam" id="PF14371">
    <property type="entry name" value="DUF4412"/>
    <property type="match status" value="1"/>
</dbReference>
<evidence type="ECO:0000313" key="4">
    <source>
        <dbReference type="EMBL" id="TXD88827.1"/>
    </source>
</evidence>
<evidence type="ECO:0000256" key="2">
    <source>
        <dbReference type="SAM" id="SignalP"/>
    </source>
</evidence>
<dbReference type="Proteomes" id="UP000321578">
    <property type="component" value="Unassembled WGS sequence"/>
</dbReference>
<evidence type="ECO:0000256" key="1">
    <source>
        <dbReference type="SAM" id="MobiDB-lite"/>
    </source>
</evidence>
<keyword evidence="5" id="KW-1185">Reference proteome</keyword>
<feature type="signal peptide" evidence="2">
    <location>
        <begin position="1"/>
        <end position="22"/>
    </location>
</feature>
<keyword evidence="2" id="KW-0732">Signal</keyword>
<sequence length="291" mass="32592">MKSRFSVVIIMIAFLAGGSANAQFFKKLKKKAEQAAERTILNRADEEVSKGTDKTIDKAIEGDANKQKDSSKSRDAMNKRAMSVYGGDMNDIPETYKFQYIMDMKMTTNKDDMRINYYIQPNASYFGTAVPSGQDNNSVVVYDLAKEAMVTFIDANGQKMAMKVNMPLDEKMQESIKNGQLGQDGSAEDVEVTPLASKTILGYHCKGYQIKNEDGSTKVYITNEAPVSFVGMFANMKDMQKNMGSSAIPFDENSMMLEMEYNSSTRKKERMHMICTAIKEQSFSISKADYN</sequence>
<dbReference type="RefSeq" id="WP_147086707.1">
    <property type="nucleotide sequence ID" value="NZ_VORM01000010.1"/>
</dbReference>
<feature type="domain" description="DUF4412" evidence="3">
    <location>
        <begin position="98"/>
        <end position="241"/>
    </location>
</feature>